<evidence type="ECO:0000313" key="1">
    <source>
        <dbReference type="EMBL" id="MDN5211554.1"/>
    </source>
</evidence>
<evidence type="ECO:0000313" key="2">
    <source>
        <dbReference type="Proteomes" id="UP001172083"/>
    </source>
</evidence>
<gene>
    <name evidence="1" type="ORF">QQ020_05815</name>
</gene>
<accession>A0ABT8L1D4</accession>
<keyword evidence="2" id="KW-1185">Reference proteome</keyword>
<reference evidence="1" key="1">
    <citation type="submission" date="2023-06" db="EMBL/GenBank/DDBJ databases">
        <title>Genomic of Agaribacillus aureum.</title>
        <authorList>
            <person name="Wang G."/>
        </authorList>
    </citation>
    <scope>NUCLEOTIDE SEQUENCE</scope>
    <source>
        <strain evidence="1">BMA12</strain>
    </source>
</reference>
<organism evidence="1 2">
    <name type="scientific">Agaribacillus aureus</name>
    <dbReference type="NCBI Taxonomy" id="3051825"/>
    <lineage>
        <taxon>Bacteria</taxon>
        <taxon>Pseudomonadati</taxon>
        <taxon>Bacteroidota</taxon>
        <taxon>Cytophagia</taxon>
        <taxon>Cytophagales</taxon>
        <taxon>Splendidivirgaceae</taxon>
        <taxon>Agaribacillus</taxon>
    </lineage>
</organism>
<sequence length="366" mass="42309">MGQFNMEGLHCRLICNSASEHLNQLYTGFGELNHQGIIEVSLQKGPHYISSNYLKPYLKVVVNGQFTILYDNSDGYELIYPELDDIDFYFKRSFFPEYVQKLTDGHKIYPLGFNYEVYSEHDQALKRALWSNNLKDFFKSYVRASKPLSKLLKVESSIATSHFKYFEGQPKSTDRPLILFMARLWEPSKVSSSKSKSEREEINHLRATCIRTLRKEFGELFVGGLANTDFAVKQYPDCVLNQKNMARKANYLKLMHNASICIATTGLMGSVGWKMAEYIAGAKAIVSEKNYYEFPGDFKEGCNFLSFEKLEDCIENVAYLVDNPLKRLEMMKANQSYYRQFLRPDQLVLNSLKRVLDHQPKVDLPK</sequence>
<protein>
    <recommendedName>
        <fullName evidence="3">Glycosyltransferase family 1 protein</fullName>
    </recommendedName>
</protein>
<proteinExistence type="predicted"/>
<dbReference type="Proteomes" id="UP001172083">
    <property type="component" value="Unassembled WGS sequence"/>
</dbReference>
<comment type="caution">
    <text evidence="1">The sequence shown here is derived from an EMBL/GenBank/DDBJ whole genome shotgun (WGS) entry which is preliminary data.</text>
</comment>
<evidence type="ECO:0008006" key="3">
    <source>
        <dbReference type="Google" id="ProtNLM"/>
    </source>
</evidence>
<dbReference type="RefSeq" id="WP_346756886.1">
    <property type="nucleotide sequence ID" value="NZ_JAUJEB010000001.1"/>
</dbReference>
<name>A0ABT8L1D4_9BACT</name>
<dbReference type="EMBL" id="JAUJEB010000001">
    <property type="protein sequence ID" value="MDN5211554.1"/>
    <property type="molecule type" value="Genomic_DNA"/>
</dbReference>